<evidence type="ECO:0000313" key="3">
    <source>
        <dbReference type="EMBL" id="AIE86071.1"/>
    </source>
</evidence>
<keyword evidence="4" id="KW-1185">Reference proteome</keyword>
<sequence length="339" mass="37918">MLAAALPLLLALISPADRRIAYVGRFDMRDPAAPACQWSASEVRLRVKGKEVRATVEEKGHDGWQVVIDGKPASVLTPKEGTDTYTIDLGVDAVHEVRLVKRTEAFIGTTTFHGFEVPDGRLLPASKSKRRIEFVGDSITCGFGNEGPNQNEHFKPETENAFMSYASIAARAVDADVTILAWSGRKMWPNNTVPEIYDRILPTQEEPVFDFKAPAPQAVVINLATNDFGGENPEETGWTSAYEAFIRRVWDHYPKALIYVAIGSMMSDNYPPGHMALSTLRGYLSRMVERINDPRLHLIEFDVQKIEEDGVGADWHPNIRTHEKMAARLTEALKKDLKW</sequence>
<dbReference type="STRING" id="661478.OP10G_2703"/>
<protein>
    <submittedName>
        <fullName evidence="3">Lipolytic protein G-D-S-L family</fullName>
    </submittedName>
</protein>
<dbReference type="GO" id="GO:0052689">
    <property type="term" value="F:carboxylic ester hydrolase activity"/>
    <property type="evidence" value="ECO:0007669"/>
    <property type="project" value="InterPro"/>
</dbReference>
<dbReference type="Pfam" id="PF13472">
    <property type="entry name" value="Lipase_GDSL_2"/>
    <property type="match status" value="1"/>
</dbReference>
<dbReference type="PANTHER" id="PTHR37834">
    <property type="entry name" value="GDSL-LIKE LIPASE/ACYLHYDROLASE DOMAIN PROTEIN (AFU_ORTHOLOGUE AFUA_2G00620)"/>
    <property type="match status" value="1"/>
</dbReference>
<evidence type="ECO:0000259" key="1">
    <source>
        <dbReference type="Pfam" id="PF13472"/>
    </source>
</evidence>
<dbReference type="InterPro" id="IPR036514">
    <property type="entry name" value="SGNH_hydro_sf"/>
</dbReference>
<gene>
    <name evidence="3" type="ORF">OP10G_2703</name>
</gene>
<dbReference type="Gene3D" id="3.40.50.1110">
    <property type="entry name" value="SGNH hydrolase"/>
    <property type="match status" value="1"/>
</dbReference>
<dbReference type="Gene3D" id="2.60.120.260">
    <property type="entry name" value="Galactose-binding domain-like"/>
    <property type="match status" value="1"/>
</dbReference>
<organism evidence="3 4">
    <name type="scientific">Fimbriimonas ginsengisoli Gsoil 348</name>
    <dbReference type="NCBI Taxonomy" id="661478"/>
    <lineage>
        <taxon>Bacteria</taxon>
        <taxon>Bacillati</taxon>
        <taxon>Armatimonadota</taxon>
        <taxon>Fimbriimonadia</taxon>
        <taxon>Fimbriimonadales</taxon>
        <taxon>Fimbriimonadaceae</taxon>
        <taxon>Fimbriimonas</taxon>
    </lineage>
</organism>
<name>A0A068NRN9_FIMGI</name>
<dbReference type="KEGG" id="fgi:OP10G_2703"/>
<accession>A0A068NRN9</accession>
<reference evidence="3 4" key="1">
    <citation type="journal article" date="2014" name="PLoS ONE">
        <title>The first complete genome sequence of the class fimbriimonadia in the phylum armatimonadetes.</title>
        <authorList>
            <person name="Hu Z.Y."/>
            <person name="Wang Y.Z."/>
            <person name="Im W.T."/>
            <person name="Wang S.Y."/>
            <person name="Zhao G.P."/>
            <person name="Zheng H.J."/>
            <person name="Quan Z.X."/>
        </authorList>
    </citation>
    <scope>NUCLEOTIDE SEQUENCE [LARGE SCALE GENOMIC DNA]</scope>
    <source>
        <strain evidence="3">Gsoil 348</strain>
    </source>
</reference>
<evidence type="ECO:0000259" key="2">
    <source>
        <dbReference type="Pfam" id="PF17996"/>
    </source>
</evidence>
<dbReference type="OrthoDB" id="9801375at2"/>
<proteinExistence type="predicted"/>
<dbReference type="CDD" id="cd01831">
    <property type="entry name" value="Endoglucanase_E_like"/>
    <property type="match status" value="1"/>
</dbReference>
<dbReference type="InterPro" id="IPR013830">
    <property type="entry name" value="SGNH_hydro"/>
</dbReference>
<dbReference type="PANTHER" id="PTHR37834:SF2">
    <property type="entry name" value="ESTERASE, SGNH HYDROLASE-TYPE"/>
    <property type="match status" value="1"/>
</dbReference>
<dbReference type="InterPro" id="IPR037461">
    <property type="entry name" value="CtCE2-like_dom"/>
</dbReference>
<dbReference type="RefSeq" id="WP_025225384.1">
    <property type="nucleotide sequence ID" value="NZ_CP007139.1"/>
</dbReference>
<dbReference type="EMBL" id="CP007139">
    <property type="protein sequence ID" value="AIE86071.1"/>
    <property type="molecule type" value="Genomic_DNA"/>
</dbReference>
<dbReference type="Proteomes" id="UP000027982">
    <property type="component" value="Chromosome"/>
</dbReference>
<dbReference type="Pfam" id="PF17996">
    <property type="entry name" value="CE2_N"/>
    <property type="match status" value="1"/>
</dbReference>
<dbReference type="HOGENOM" id="CLU_042506_2_0_0"/>
<evidence type="ECO:0000313" key="4">
    <source>
        <dbReference type="Proteomes" id="UP000027982"/>
    </source>
</evidence>
<dbReference type="InterPro" id="IPR040794">
    <property type="entry name" value="CE2_N"/>
</dbReference>
<dbReference type="SUPFAM" id="SSF52266">
    <property type="entry name" value="SGNH hydrolase"/>
    <property type="match status" value="1"/>
</dbReference>
<dbReference type="AlphaFoldDB" id="A0A068NRN9"/>
<dbReference type="eggNOG" id="COG2755">
    <property type="taxonomic scope" value="Bacteria"/>
</dbReference>
<feature type="domain" description="SGNH hydrolase-type esterase" evidence="1">
    <location>
        <begin position="134"/>
        <end position="323"/>
    </location>
</feature>
<feature type="domain" description="Carbohydrate esterase 2 N-terminal" evidence="2">
    <location>
        <begin position="22"/>
        <end position="124"/>
    </location>
</feature>
<dbReference type="InterPro" id="IPR052762">
    <property type="entry name" value="PCW_deacetylase/CE"/>
</dbReference>